<sequence>MNKTEFLQGLQSALSGNVPPETVRENLRYYSDYIRSEVQKGRSERDVMEELGDPRLIARTIMDATPGAGEGMFEEYRSFIPFGSAGAADGGYAGDGESQGQQGNIFTGNSSVHYYDLNKWYWKLGAVLVAILVVTLIITIVGGILSVLIPLLPIIFLVMLVMWFVKGR</sequence>
<dbReference type="AlphaFoldDB" id="A0AAE3ARA6"/>
<accession>A0AAE3ARA6</accession>
<name>A0AAE3ARA6_9FIRM</name>
<evidence type="ECO:0000313" key="2">
    <source>
        <dbReference type="EMBL" id="MCC2164300.1"/>
    </source>
</evidence>
<comment type="caution">
    <text evidence="2">The sequence shown here is derived from an EMBL/GenBank/DDBJ whole genome shotgun (WGS) entry which is preliminary data.</text>
</comment>
<organism evidence="2 3">
    <name type="scientific">Brotaphodocola catenula</name>
    <dbReference type="NCBI Taxonomy" id="2885361"/>
    <lineage>
        <taxon>Bacteria</taxon>
        <taxon>Bacillati</taxon>
        <taxon>Bacillota</taxon>
        <taxon>Clostridia</taxon>
        <taxon>Lachnospirales</taxon>
        <taxon>Lachnospiraceae</taxon>
        <taxon>Brotaphodocola</taxon>
    </lineage>
</organism>
<protein>
    <submittedName>
        <fullName evidence="2">DUF1700 domain-containing protein</fullName>
    </submittedName>
</protein>
<dbReference type="RefSeq" id="WP_177978265.1">
    <property type="nucleotide sequence ID" value="NZ_JAJEPU010000011.1"/>
</dbReference>
<keyword evidence="1" id="KW-1133">Transmembrane helix</keyword>
<proteinExistence type="predicted"/>
<evidence type="ECO:0000313" key="3">
    <source>
        <dbReference type="Proteomes" id="UP001198962"/>
    </source>
</evidence>
<keyword evidence="1" id="KW-0472">Membrane</keyword>
<dbReference type="EMBL" id="JAJEPU010000011">
    <property type="protein sequence ID" value="MCC2164300.1"/>
    <property type="molecule type" value="Genomic_DNA"/>
</dbReference>
<feature type="transmembrane region" description="Helical" evidence="1">
    <location>
        <begin position="147"/>
        <end position="165"/>
    </location>
</feature>
<keyword evidence="3" id="KW-1185">Reference proteome</keyword>
<dbReference type="Pfam" id="PF22564">
    <property type="entry name" value="HAAS"/>
    <property type="match status" value="1"/>
</dbReference>
<dbReference type="Proteomes" id="UP001198962">
    <property type="component" value="Unassembled WGS sequence"/>
</dbReference>
<gene>
    <name evidence="2" type="ORF">LKD32_05260</name>
</gene>
<evidence type="ECO:0000256" key="1">
    <source>
        <dbReference type="SAM" id="Phobius"/>
    </source>
</evidence>
<feature type="transmembrane region" description="Helical" evidence="1">
    <location>
        <begin position="120"/>
        <end position="141"/>
    </location>
</feature>
<keyword evidence="1" id="KW-0812">Transmembrane</keyword>
<reference evidence="2" key="1">
    <citation type="submission" date="2021-10" db="EMBL/GenBank/DDBJ databases">
        <title>Anaerobic single-cell dispensing facilitates the cultivation of human gut bacteria.</title>
        <authorList>
            <person name="Afrizal A."/>
        </authorList>
    </citation>
    <scope>NUCLEOTIDE SEQUENCE</scope>
    <source>
        <strain evidence="2">CLA-AA-H274</strain>
    </source>
</reference>